<comment type="caution">
    <text evidence="1">The sequence shown here is derived from an EMBL/GenBank/DDBJ whole genome shotgun (WGS) entry which is preliminary data.</text>
</comment>
<dbReference type="PANTHER" id="PTHR48462">
    <property type="entry name" value="PROTEIN, PUTATIVE-RELATED"/>
    <property type="match status" value="1"/>
</dbReference>
<gene>
    <name evidence="1" type="ORF">A2U01_0003506</name>
</gene>
<dbReference type="Proteomes" id="UP000265520">
    <property type="component" value="Unassembled WGS sequence"/>
</dbReference>
<reference evidence="1 2" key="1">
    <citation type="journal article" date="2018" name="Front. Plant Sci.">
        <title>Red Clover (Trifolium pratense) and Zigzag Clover (T. medium) - A Picture of Genomic Similarities and Differences.</title>
        <authorList>
            <person name="Dluhosova J."/>
            <person name="Istvanek J."/>
            <person name="Nedelnik J."/>
            <person name="Repkova J."/>
        </authorList>
    </citation>
    <scope>NUCLEOTIDE SEQUENCE [LARGE SCALE GENOMIC DNA]</scope>
    <source>
        <strain evidence="2">cv. 10/8</strain>
        <tissue evidence="1">Leaf</tissue>
    </source>
</reference>
<evidence type="ECO:0000313" key="1">
    <source>
        <dbReference type="EMBL" id="MCH82695.1"/>
    </source>
</evidence>
<dbReference type="EMBL" id="LXQA010004043">
    <property type="protein sequence ID" value="MCH82695.1"/>
    <property type="molecule type" value="Genomic_DNA"/>
</dbReference>
<name>A0A392M6I7_9FABA</name>
<evidence type="ECO:0000313" key="2">
    <source>
        <dbReference type="Proteomes" id="UP000265520"/>
    </source>
</evidence>
<proteinExistence type="predicted"/>
<protein>
    <submittedName>
        <fullName evidence="1">Auxilin-like protein</fullName>
    </submittedName>
</protein>
<organism evidence="1 2">
    <name type="scientific">Trifolium medium</name>
    <dbReference type="NCBI Taxonomy" id="97028"/>
    <lineage>
        <taxon>Eukaryota</taxon>
        <taxon>Viridiplantae</taxon>
        <taxon>Streptophyta</taxon>
        <taxon>Embryophyta</taxon>
        <taxon>Tracheophyta</taxon>
        <taxon>Spermatophyta</taxon>
        <taxon>Magnoliopsida</taxon>
        <taxon>eudicotyledons</taxon>
        <taxon>Gunneridae</taxon>
        <taxon>Pentapetalae</taxon>
        <taxon>rosids</taxon>
        <taxon>fabids</taxon>
        <taxon>Fabales</taxon>
        <taxon>Fabaceae</taxon>
        <taxon>Papilionoideae</taxon>
        <taxon>50 kb inversion clade</taxon>
        <taxon>NPAAA clade</taxon>
        <taxon>Hologalegina</taxon>
        <taxon>IRL clade</taxon>
        <taxon>Trifolieae</taxon>
        <taxon>Trifolium</taxon>
    </lineage>
</organism>
<dbReference type="AlphaFoldDB" id="A0A392M6I7"/>
<dbReference type="PANTHER" id="PTHR48462:SF1">
    <property type="entry name" value="PROTEIN, PUTATIVE-RELATED"/>
    <property type="match status" value="1"/>
</dbReference>
<keyword evidence="2" id="KW-1185">Reference proteome</keyword>
<accession>A0A392M6I7</accession>
<sequence length="107" mass="12238">MTSRQKVGFGCLQASHAQDFLLVIPVDGLGQHMSQVDSLWEFPGFKYRHEFVRDVLWDIFNRAGVFVKKEAPMKFLIDPQEGRSTLKPTDVLVYGWIAEKHACVNLT</sequence>